<gene>
    <name evidence="2" type="ORF">AXL3_08</name>
</gene>
<feature type="region of interest" description="Disordered" evidence="1">
    <location>
        <begin position="1"/>
        <end position="99"/>
    </location>
</feature>
<evidence type="ECO:0000256" key="1">
    <source>
        <dbReference type="SAM" id="MobiDB-lite"/>
    </source>
</evidence>
<feature type="compositionally biased region" description="Basic and acidic residues" evidence="1">
    <location>
        <begin position="9"/>
        <end position="19"/>
    </location>
</feature>
<organism evidence="2 3">
    <name type="scientific">Stenotrophomonas phage vB_SmaS-AXL_3</name>
    <dbReference type="NCBI Taxonomy" id="2740427"/>
    <lineage>
        <taxon>Viruses</taxon>
        <taxon>Duplodnaviria</taxon>
        <taxon>Heunggongvirae</taxon>
        <taxon>Uroviricota</taxon>
        <taxon>Caudoviricetes</taxon>
        <taxon>Axeltriavirus</taxon>
        <taxon>Axeltriavirus AXL3</taxon>
    </lineage>
</organism>
<dbReference type="Proteomes" id="UP000509379">
    <property type="component" value="Segment"/>
</dbReference>
<evidence type="ECO:0000313" key="2">
    <source>
        <dbReference type="EMBL" id="QKW95609.1"/>
    </source>
</evidence>
<accession>A0A7D4XWF0</accession>
<feature type="compositionally biased region" description="Polar residues" evidence="1">
    <location>
        <begin position="78"/>
        <end position="87"/>
    </location>
</feature>
<proteinExistence type="predicted"/>
<protein>
    <submittedName>
        <fullName evidence="2">Uncharacterized protein</fullName>
    </submittedName>
</protein>
<reference evidence="2" key="1">
    <citation type="submission" date="2020-05" db="EMBL/GenBank/DDBJ databases">
        <title>Isolation and characterization of the novel bacteriophage AXL3 against Stenotrophomonas maltophilia.</title>
        <authorList>
            <person name="McCutcheon J.G."/>
            <person name="Lin A."/>
            <person name="Dennis J."/>
        </authorList>
    </citation>
    <scope>NUCLEOTIDE SEQUENCE [LARGE SCALE GENOMIC DNA]</scope>
</reference>
<keyword evidence="3" id="KW-1185">Reference proteome</keyword>
<dbReference type="EMBL" id="MT536174">
    <property type="protein sequence ID" value="QKW95609.1"/>
    <property type="molecule type" value="Genomic_DNA"/>
</dbReference>
<sequence length="99" mass="10952">MAKANTTKTADKADKKAKGAEQMSTVLEAPKPDKDRAPREDNYGKKERQTPKEDINARDEGKDKVYGVASRARWGGTETIQELSQDAQAAEESANENRE</sequence>
<name>A0A7D4XWF0_9CAUD</name>
<feature type="compositionally biased region" description="Basic and acidic residues" evidence="1">
    <location>
        <begin position="30"/>
        <end position="65"/>
    </location>
</feature>
<evidence type="ECO:0000313" key="3">
    <source>
        <dbReference type="Proteomes" id="UP000509379"/>
    </source>
</evidence>